<evidence type="ECO:0000313" key="8">
    <source>
        <dbReference type="Proteomes" id="UP000198729"/>
    </source>
</evidence>
<feature type="binding site" evidence="6">
    <location>
        <position position="567"/>
    </location>
    <ligand>
        <name>Zn(2+)</name>
        <dbReference type="ChEBI" id="CHEBI:29105"/>
    </ligand>
</feature>
<dbReference type="Proteomes" id="UP000198729">
    <property type="component" value="Unassembled WGS sequence"/>
</dbReference>
<comment type="similarity">
    <text evidence="6">Belongs to the inorganic carbon transporter (TC 9.A.2) DabA family.</text>
</comment>
<comment type="function">
    <text evidence="6">Part of an energy-coupled inorganic carbon pump.</text>
</comment>
<evidence type="ECO:0000256" key="2">
    <source>
        <dbReference type="ARBA" id="ARBA00022475"/>
    </source>
</evidence>
<feature type="binding site" evidence="6">
    <location>
        <position position="565"/>
    </location>
    <ligand>
        <name>Zn(2+)</name>
        <dbReference type="ChEBI" id="CHEBI:29105"/>
    </ligand>
</feature>
<proteinExistence type="inferred from homology"/>
<keyword evidence="1 6" id="KW-0813">Transport</keyword>
<sequence length="1093" mass="124474">MHTESDFSNEREHIEETLRHLDHILPGQAPILDFVHHNTLHGYEHLQFEAAIAEYEKISGIRGYLPEERSRDFYLQGRITDEDIDAELYANAGLRADEIIFEQSTLIIRRRDIYRIALLSDLQPLTVSQLNWKIEEEAALQHVQGDVPPDIRTRMLAQGPDEETIVCQLWDSVLAKLNLKSIELHPENMLDLSIDEAKEWLGKISPDRPGDPETAVHQRMRQEAKLKLESLLAQVGNEISLRGLVKALSGVDTLFSVRLQLTRICASALDEGVAAWQLPERDKLGLYGAWRATSAYDLNSFMQELPDWQAIMAEIPEDAVDCIIMQLKSFGIPVEKWAGYLQRLALEIPGWSGMINWRQHNPDYQAENNASPNLADYLAIRLTLDRLWLKQACSELWGIEAKLVTIQYYFERNLSEFMIRRLFFQGELPEYLTHPVKALLSNILSERHRQSEWQHMADLMWTWQYSPLSANAVDTHQIFNNGWRMFRLCQHLGLNAEQVRQIPQPVFLGMLEQIDTFDIIERSKIWLYAYERHYREGIFHAVRANHQRGCWEKRDKRPEAQLIFCIDDREESFRRHLEETNPNIETLGAGGFFGVPIYYKAMDETQAVSLCPLVVTPTHIVEEVPRTGYEAVTQKHNQGMKLINTVNNWLHQRLRHNLLTAKIIVDAIAPAVLTGLLLKTFTPKLQYQLINNLKTATSPEVHTQLNYIDNNRTLPATPENLGKGFTDAEQAEKVAAFLTATGLTFGFAELILLVGHGSISQNNPHLAAYDCGACSGRHGGPNARLFAAMANRPEIRRLVAEKGIVIPDDSWFVGTEHNTCNEEISYYDLEDVPSARLPALDKLRETLRHVQHLSAHERCRRLASAPRNPTLQQALKHIEERARDFSQARPELGHVTVASAVFGRRSVTQGIFLDRRMFLVSYDPTQDPDGVIIEKLLLAMGPVGAGINLEYYFSTVDNEGFGCSTKILHNVVGSFAVIEGTRGDLRTGLPKQMIEIHEAMRLLVIVEATTEIIGNIYARQPAIQNLVGNGWIQVAVKDPDSDRIDFFERDKGFVQWQPGQMELPVFEKSPDCYYDKTEPVSPALINQPQSQEI</sequence>
<dbReference type="STRING" id="51642.NSMM_290008"/>
<keyword evidence="5 6" id="KW-0472">Membrane</keyword>
<evidence type="ECO:0000313" key="7">
    <source>
        <dbReference type="EMBL" id="SCZ84869.1"/>
    </source>
</evidence>
<dbReference type="OrthoDB" id="9805101at2"/>
<comment type="subunit">
    <text evidence="6">Forms a complex with DabB.</text>
</comment>
<dbReference type="RefSeq" id="WP_090284706.1">
    <property type="nucleotide sequence ID" value="NZ_FMWO01000035.1"/>
</dbReference>
<dbReference type="PANTHER" id="PTHR38344:SF1">
    <property type="entry name" value="INORGANIC CARBON TRANSPORTER SUBUNIT DABA-RELATED"/>
    <property type="match status" value="1"/>
</dbReference>
<protein>
    <recommendedName>
        <fullName evidence="6">Probable inorganic carbon transporter subunit DabA</fullName>
    </recommendedName>
</protein>
<reference evidence="7 8" key="1">
    <citation type="submission" date="2016-10" db="EMBL/GenBank/DDBJ databases">
        <authorList>
            <person name="de Groot N.N."/>
        </authorList>
    </citation>
    <scope>NUCLEOTIDE SEQUENCE [LARGE SCALE GENOMIC DNA]</scope>
    <source>
        <strain evidence="7">1</strain>
    </source>
</reference>
<dbReference type="GO" id="GO:0005886">
    <property type="term" value="C:plasma membrane"/>
    <property type="evidence" value="ECO:0007669"/>
    <property type="project" value="UniProtKB-SubCell"/>
</dbReference>
<dbReference type="Pfam" id="PF10070">
    <property type="entry name" value="DabA"/>
    <property type="match status" value="1"/>
</dbReference>
<name>A0A1G5SEM4_9PROT</name>
<keyword evidence="8" id="KW-1185">Reference proteome</keyword>
<organism evidence="7 8">
    <name type="scientific">Nitrosomonas mobilis</name>
    <dbReference type="NCBI Taxonomy" id="51642"/>
    <lineage>
        <taxon>Bacteria</taxon>
        <taxon>Pseudomonadati</taxon>
        <taxon>Pseudomonadota</taxon>
        <taxon>Betaproteobacteria</taxon>
        <taxon>Nitrosomonadales</taxon>
        <taxon>Nitrosomonadaceae</taxon>
        <taxon>Nitrosomonas</taxon>
    </lineage>
</organism>
<dbReference type="InterPro" id="IPR018752">
    <property type="entry name" value="DabA"/>
</dbReference>
<evidence type="ECO:0000256" key="6">
    <source>
        <dbReference type="HAMAP-Rule" id="MF_01871"/>
    </source>
</evidence>
<comment type="subcellular location">
    <subcellularLocation>
        <location evidence="6">Cell membrane</location>
        <topology evidence="6">Peripheral membrane protein</topology>
    </subcellularLocation>
</comment>
<feature type="binding site" evidence="6">
    <location>
        <position position="771"/>
    </location>
    <ligand>
        <name>Zn(2+)</name>
        <dbReference type="ChEBI" id="CHEBI:29105"/>
    </ligand>
</feature>
<keyword evidence="2 6" id="KW-1003">Cell membrane</keyword>
<evidence type="ECO:0000256" key="1">
    <source>
        <dbReference type="ARBA" id="ARBA00022448"/>
    </source>
</evidence>
<accession>A0A1G5SEM4</accession>
<keyword evidence="3 6" id="KW-0479">Metal-binding</keyword>
<feature type="binding site" evidence="6">
    <location>
        <position position="756"/>
    </location>
    <ligand>
        <name>Zn(2+)</name>
        <dbReference type="ChEBI" id="CHEBI:29105"/>
    </ligand>
</feature>
<dbReference type="EMBL" id="FMWO01000035">
    <property type="protein sequence ID" value="SCZ84869.1"/>
    <property type="molecule type" value="Genomic_DNA"/>
</dbReference>
<dbReference type="GO" id="GO:0008270">
    <property type="term" value="F:zinc ion binding"/>
    <property type="evidence" value="ECO:0007669"/>
    <property type="project" value="UniProtKB-UniRule"/>
</dbReference>
<comment type="cofactor">
    <cofactor evidence="6">
        <name>Zn(2+)</name>
        <dbReference type="ChEBI" id="CHEBI:29105"/>
    </cofactor>
</comment>
<dbReference type="HAMAP" id="MF_01871">
    <property type="entry name" value="DabA"/>
    <property type="match status" value="1"/>
</dbReference>
<dbReference type="PANTHER" id="PTHR38344">
    <property type="entry name" value="UPF0753 PROTEIN AQ_863"/>
    <property type="match status" value="1"/>
</dbReference>
<evidence type="ECO:0000256" key="5">
    <source>
        <dbReference type="ARBA" id="ARBA00023136"/>
    </source>
</evidence>
<evidence type="ECO:0000256" key="3">
    <source>
        <dbReference type="ARBA" id="ARBA00022723"/>
    </source>
</evidence>
<keyword evidence="4 6" id="KW-0862">Zinc</keyword>
<dbReference type="AlphaFoldDB" id="A0A1G5SEM4"/>
<evidence type="ECO:0000256" key="4">
    <source>
        <dbReference type="ARBA" id="ARBA00022833"/>
    </source>
</evidence>
<gene>
    <name evidence="6" type="primary">dabA</name>
    <name evidence="7" type="ORF">NSMM_290008</name>
</gene>